<dbReference type="SUPFAM" id="SSF51735">
    <property type="entry name" value="NAD(P)-binding Rossmann-fold domains"/>
    <property type="match status" value="1"/>
</dbReference>
<evidence type="ECO:0000256" key="3">
    <source>
        <dbReference type="ARBA" id="ARBA00023002"/>
    </source>
</evidence>
<evidence type="ECO:0000256" key="2">
    <source>
        <dbReference type="ARBA" id="ARBA00022833"/>
    </source>
</evidence>
<protein>
    <submittedName>
        <fullName evidence="6">Molecular chaperone GroES</fullName>
    </submittedName>
</protein>
<dbReference type="InterPro" id="IPR050129">
    <property type="entry name" value="Zn_alcohol_dh"/>
</dbReference>
<dbReference type="Pfam" id="PF08240">
    <property type="entry name" value="ADH_N"/>
    <property type="match status" value="1"/>
</dbReference>
<keyword evidence="2 4" id="KW-0862">Zinc</keyword>
<dbReference type="PANTHER" id="PTHR43401:SF2">
    <property type="entry name" value="L-THREONINE 3-DEHYDROGENASE"/>
    <property type="match status" value="1"/>
</dbReference>
<dbReference type="RefSeq" id="WP_044904318.1">
    <property type="nucleotide sequence ID" value="NZ_JQIF01000018.1"/>
</dbReference>
<dbReference type="PROSITE" id="PS00059">
    <property type="entry name" value="ADH_ZINC"/>
    <property type="match status" value="1"/>
</dbReference>
<organism evidence="6 7">
    <name type="scientific">Clostridium innocuum</name>
    <dbReference type="NCBI Taxonomy" id="1522"/>
    <lineage>
        <taxon>Bacteria</taxon>
        <taxon>Bacillati</taxon>
        <taxon>Bacillota</taxon>
        <taxon>Clostridia</taxon>
        <taxon>Eubacteriales</taxon>
        <taxon>Clostridiaceae</taxon>
        <taxon>Clostridium</taxon>
    </lineage>
</organism>
<proteinExistence type="inferred from homology"/>
<dbReference type="EMBL" id="JQIF01000018">
    <property type="protein sequence ID" value="KGJ54252.1"/>
    <property type="molecule type" value="Genomic_DNA"/>
</dbReference>
<comment type="caution">
    <text evidence="6">The sequence shown here is derived from an EMBL/GenBank/DDBJ whole genome shotgun (WGS) entry which is preliminary data.</text>
</comment>
<dbReference type="InterPro" id="IPR013154">
    <property type="entry name" value="ADH-like_N"/>
</dbReference>
<keyword evidence="1 4" id="KW-0479">Metal-binding</keyword>
<dbReference type="Gene3D" id="3.40.50.720">
    <property type="entry name" value="NAD(P)-binding Rossmann-like Domain"/>
    <property type="match status" value="1"/>
</dbReference>
<dbReference type="InterPro" id="IPR002328">
    <property type="entry name" value="ADH_Zn_CS"/>
</dbReference>
<evidence type="ECO:0000313" key="7">
    <source>
        <dbReference type="Proteomes" id="UP000030008"/>
    </source>
</evidence>
<dbReference type="CDD" id="cd08234">
    <property type="entry name" value="threonine_DH_like"/>
    <property type="match status" value="1"/>
</dbReference>
<dbReference type="GO" id="GO:0016491">
    <property type="term" value="F:oxidoreductase activity"/>
    <property type="evidence" value="ECO:0007669"/>
    <property type="project" value="UniProtKB-KW"/>
</dbReference>
<sequence length="342" mass="37152">MRAAVYFGRHDVRITDFQEPPLTDTGVKVAVSYCGLCGTDLHKYDGLGGSRPVIPPVVLGHEASGIVVETGRNVSGIHIGDRVCVDPNWSCGHCTYCQAGMPHMCENSRGVVKGFAEYICPPQENVYPLPDTLSLKHAALAEPLSCCLHGMDLLDVHLGDHVLIVGMGAIGSMMVQLCRLAGAAQIVVVEPQSEKKELAEALGATMFLSPDDDVKGILQKQQLHINRVMECVGLKTTIENAFQYAGKCATVVLFGLGDPQQPAAFDQYSAFQKELTIKTSFVNPHTTQRAINLLACGAIDCDAIISKILELEEIVEELQTRKWFRKGKVLVCIQPHTEAIVD</sequence>
<evidence type="ECO:0000256" key="4">
    <source>
        <dbReference type="RuleBase" id="RU361277"/>
    </source>
</evidence>
<dbReference type="Gene3D" id="3.90.180.10">
    <property type="entry name" value="Medium-chain alcohol dehydrogenases, catalytic domain"/>
    <property type="match status" value="1"/>
</dbReference>
<dbReference type="InterPro" id="IPR013149">
    <property type="entry name" value="ADH-like_C"/>
</dbReference>
<keyword evidence="3" id="KW-0560">Oxidoreductase</keyword>
<dbReference type="Pfam" id="PF00107">
    <property type="entry name" value="ADH_zinc_N"/>
    <property type="match status" value="1"/>
</dbReference>
<dbReference type="PANTHER" id="PTHR43401">
    <property type="entry name" value="L-THREONINE 3-DEHYDROGENASE"/>
    <property type="match status" value="1"/>
</dbReference>
<evidence type="ECO:0000256" key="1">
    <source>
        <dbReference type="ARBA" id="ARBA00022723"/>
    </source>
</evidence>
<dbReference type="SMART" id="SM00829">
    <property type="entry name" value="PKS_ER"/>
    <property type="match status" value="1"/>
</dbReference>
<evidence type="ECO:0000259" key="5">
    <source>
        <dbReference type="SMART" id="SM00829"/>
    </source>
</evidence>
<dbReference type="GO" id="GO:0008270">
    <property type="term" value="F:zinc ion binding"/>
    <property type="evidence" value="ECO:0007669"/>
    <property type="project" value="InterPro"/>
</dbReference>
<dbReference type="AlphaFoldDB" id="A0A099IAP1"/>
<dbReference type="InterPro" id="IPR036291">
    <property type="entry name" value="NAD(P)-bd_dom_sf"/>
</dbReference>
<dbReference type="Proteomes" id="UP000030008">
    <property type="component" value="Unassembled WGS sequence"/>
</dbReference>
<comment type="similarity">
    <text evidence="4">Belongs to the zinc-containing alcohol dehydrogenase family.</text>
</comment>
<comment type="cofactor">
    <cofactor evidence="4">
        <name>Zn(2+)</name>
        <dbReference type="ChEBI" id="CHEBI:29105"/>
    </cofactor>
</comment>
<accession>A0A099IAP1</accession>
<reference evidence="6 7" key="1">
    <citation type="submission" date="2014-08" db="EMBL/GenBank/DDBJ databases">
        <title>Clostridium innocuum, an unnegligible vancomycin-resistant pathogen causing extra-intestinal infections.</title>
        <authorList>
            <person name="Feng Y."/>
            <person name="Chiu C.-H."/>
        </authorList>
    </citation>
    <scope>NUCLEOTIDE SEQUENCE [LARGE SCALE GENOMIC DNA]</scope>
    <source>
        <strain evidence="6 7">AN88</strain>
    </source>
</reference>
<evidence type="ECO:0000313" key="6">
    <source>
        <dbReference type="EMBL" id="KGJ54252.1"/>
    </source>
</evidence>
<gene>
    <name evidence="6" type="ORF">CIAN88_04535</name>
</gene>
<name>A0A099IAP1_CLOIN</name>
<dbReference type="SUPFAM" id="SSF50129">
    <property type="entry name" value="GroES-like"/>
    <property type="match status" value="1"/>
</dbReference>
<feature type="domain" description="Enoyl reductase (ER)" evidence="5">
    <location>
        <begin position="8"/>
        <end position="331"/>
    </location>
</feature>
<dbReference type="InterPro" id="IPR011032">
    <property type="entry name" value="GroES-like_sf"/>
</dbReference>
<dbReference type="InterPro" id="IPR020843">
    <property type="entry name" value="ER"/>
</dbReference>